<feature type="region of interest" description="Disordered" evidence="1">
    <location>
        <begin position="49"/>
        <end position="128"/>
    </location>
</feature>
<name>A0A1R4IDA1_9ACTN</name>
<keyword evidence="4" id="KW-1185">Reference proteome</keyword>
<dbReference type="AlphaFoldDB" id="A0A1R4IDA1"/>
<keyword evidence="2" id="KW-0812">Transmembrane</keyword>
<keyword evidence="2" id="KW-0472">Membrane</keyword>
<protein>
    <submittedName>
        <fullName evidence="3">Putative exported protein</fullName>
    </submittedName>
</protein>
<feature type="transmembrane region" description="Helical" evidence="2">
    <location>
        <begin position="20"/>
        <end position="38"/>
    </location>
</feature>
<evidence type="ECO:0000256" key="1">
    <source>
        <dbReference type="SAM" id="MobiDB-lite"/>
    </source>
</evidence>
<organism evidence="3 4">
    <name type="scientific">Luteococcus japonicus LSP_Lj1</name>
    <dbReference type="NCBI Taxonomy" id="1255658"/>
    <lineage>
        <taxon>Bacteria</taxon>
        <taxon>Bacillati</taxon>
        <taxon>Actinomycetota</taxon>
        <taxon>Actinomycetes</taxon>
        <taxon>Propionibacteriales</taxon>
        <taxon>Propionibacteriaceae</taxon>
        <taxon>Luteococcus</taxon>
    </lineage>
</organism>
<dbReference type="RefSeq" id="WP_123575452.1">
    <property type="nucleotide sequence ID" value="NZ_FUKQ01000006.1"/>
</dbReference>
<evidence type="ECO:0000256" key="2">
    <source>
        <dbReference type="SAM" id="Phobius"/>
    </source>
</evidence>
<sequence length="238" mass="24330">MNSVIHPSGPEPENTYWLRRGIFVVAFLLALGLIWWVLSGLFGGDDRSTVAATPQNPSSLASAEATPSPSASPSASASASPSASASASSTPSASASQTPSQSPTPTPTPSAPAECQGGDVSLSLDGSRSPKIGAGAAYTITMKSEKGCTLDLAKTPVQLAVTSGSDRIWTTVHCPAWAPKGKADLTGGKSFAAKVTWQGKRSHDGCKLDAQVLRPGTYRVSATMDGAEPDTMVVMPKA</sequence>
<feature type="compositionally biased region" description="Low complexity" evidence="1">
    <location>
        <begin position="57"/>
        <end position="101"/>
    </location>
</feature>
<dbReference type="STRING" id="1255658.FM114_01205"/>
<evidence type="ECO:0000313" key="3">
    <source>
        <dbReference type="EMBL" id="SJN17825.1"/>
    </source>
</evidence>
<evidence type="ECO:0000313" key="4">
    <source>
        <dbReference type="Proteomes" id="UP000188342"/>
    </source>
</evidence>
<gene>
    <name evidence="3" type="ORF">FM114_01205</name>
</gene>
<reference evidence="3 4" key="1">
    <citation type="submission" date="2017-02" db="EMBL/GenBank/DDBJ databases">
        <authorList>
            <person name="Peterson S.W."/>
        </authorList>
    </citation>
    <scope>NUCLEOTIDE SEQUENCE [LARGE SCALE GENOMIC DNA]</scope>
    <source>
        <strain evidence="3 4">LSP_Lj1</strain>
    </source>
</reference>
<proteinExistence type="predicted"/>
<dbReference type="OrthoDB" id="5189092at2"/>
<accession>A0A1R4IDA1</accession>
<dbReference type="EMBL" id="FUKQ01000006">
    <property type="protein sequence ID" value="SJN17825.1"/>
    <property type="molecule type" value="Genomic_DNA"/>
</dbReference>
<keyword evidence="2" id="KW-1133">Transmembrane helix</keyword>
<dbReference type="Proteomes" id="UP000188342">
    <property type="component" value="Unassembled WGS sequence"/>
</dbReference>